<dbReference type="GO" id="GO:0046872">
    <property type="term" value="F:metal ion binding"/>
    <property type="evidence" value="ECO:0007669"/>
    <property type="project" value="UniProtKB-KW"/>
</dbReference>
<feature type="domain" description="Nudix hydrolase" evidence="12">
    <location>
        <begin position="6"/>
        <end position="130"/>
    </location>
</feature>
<evidence type="ECO:0000256" key="4">
    <source>
        <dbReference type="ARBA" id="ARBA00022705"/>
    </source>
</evidence>
<comment type="similarity">
    <text evidence="2">Belongs to the Nudix hydrolase family.</text>
</comment>
<evidence type="ECO:0000256" key="1">
    <source>
        <dbReference type="ARBA" id="ARBA00001946"/>
    </source>
</evidence>
<dbReference type="EC" id="3.6.1.55" evidence="11"/>
<keyword evidence="9" id="KW-0234">DNA repair</keyword>
<dbReference type="Gene3D" id="3.90.79.10">
    <property type="entry name" value="Nucleoside Triphosphate Pyrophosphohydrolase"/>
    <property type="match status" value="1"/>
</dbReference>
<dbReference type="PANTHER" id="PTHR47707">
    <property type="entry name" value="8-OXO-DGTP DIPHOSPHATASE"/>
    <property type="match status" value="1"/>
</dbReference>
<accession>A0A2A9DTZ8</accession>
<evidence type="ECO:0000256" key="11">
    <source>
        <dbReference type="ARBA" id="ARBA00038905"/>
    </source>
</evidence>
<sequence>MKSTSQRIAVVGAALVRDGLVLAAKRGPHKAQPGLWEFPGGKVEQGETPDAALRREIREELRCDITVGEHVETTEHEYDAGVIALSIYVCTLAGGEPEPTEHSELRWLAASELHSLTWAPADISAVDRLMALLT</sequence>
<dbReference type="GO" id="GO:0006281">
    <property type="term" value="P:DNA repair"/>
    <property type="evidence" value="ECO:0007669"/>
    <property type="project" value="UniProtKB-KW"/>
</dbReference>
<evidence type="ECO:0000256" key="7">
    <source>
        <dbReference type="ARBA" id="ARBA00022801"/>
    </source>
</evidence>
<evidence type="ECO:0000256" key="9">
    <source>
        <dbReference type="ARBA" id="ARBA00023204"/>
    </source>
</evidence>
<dbReference type="InterPro" id="IPR015797">
    <property type="entry name" value="NUDIX_hydrolase-like_dom_sf"/>
</dbReference>
<dbReference type="EMBL" id="PDJE01000001">
    <property type="protein sequence ID" value="PFG29851.1"/>
    <property type="molecule type" value="Genomic_DNA"/>
</dbReference>
<dbReference type="InterPro" id="IPR000086">
    <property type="entry name" value="NUDIX_hydrolase_dom"/>
</dbReference>
<evidence type="ECO:0000256" key="8">
    <source>
        <dbReference type="ARBA" id="ARBA00022842"/>
    </source>
</evidence>
<comment type="catalytic activity">
    <reaction evidence="10">
        <text>8-oxo-dGTP + H2O = 8-oxo-dGMP + diphosphate + H(+)</text>
        <dbReference type="Rhea" id="RHEA:31575"/>
        <dbReference type="ChEBI" id="CHEBI:15377"/>
        <dbReference type="ChEBI" id="CHEBI:15378"/>
        <dbReference type="ChEBI" id="CHEBI:33019"/>
        <dbReference type="ChEBI" id="CHEBI:63224"/>
        <dbReference type="ChEBI" id="CHEBI:77896"/>
        <dbReference type="EC" id="3.6.1.55"/>
    </reaction>
</comment>
<evidence type="ECO:0000256" key="2">
    <source>
        <dbReference type="ARBA" id="ARBA00005582"/>
    </source>
</evidence>
<keyword evidence="5" id="KW-0479">Metal-binding</keyword>
<evidence type="ECO:0000313" key="13">
    <source>
        <dbReference type="EMBL" id="PFG29851.1"/>
    </source>
</evidence>
<dbReference type="PANTHER" id="PTHR47707:SF1">
    <property type="entry name" value="NUDIX HYDROLASE FAMILY PROTEIN"/>
    <property type="match status" value="1"/>
</dbReference>
<evidence type="ECO:0000259" key="12">
    <source>
        <dbReference type="PROSITE" id="PS51462"/>
    </source>
</evidence>
<evidence type="ECO:0000256" key="6">
    <source>
        <dbReference type="ARBA" id="ARBA00022763"/>
    </source>
</evidence>
<keyword evidence="3" id="KW-0515">Mutator protein</keyword>
<dbReference type="GO" id="GO:0044715">
    <property type="term" value="F:8-oxo-dGDP phosphatase activity"/>
    <property type="evidence" value="ECO:0007669"/>
    <property type="project" value="TreeGrafter"/>
</dbReference>
<evidence type="ECO:0000313" key="14">
    <source>
        <dbReference type="Proteomes" id="UP000221369"/>
    </source>
</evidence>
<keyword evidence="7" id="KW-0378">Hydrolase</keyword>
<evidence type="ECO:0000256" key="5">
    <source>
        <dbReference type="ARBA" id="ARBA00022723"/>
    </source>
</evidence>
<dbReference type="InterPro" id="IPR047127">
    <property type="entry name" value="MutT-like"/>
</dbReference>
<name>A0A2A9DTZ8_9MICO</name>
<keyword evidence="14" id="KW-1185">Reference proteome</keyword>
<dbReference type="Pfam" id="PF00293">
    <property type="entry name" value="NUDIX"/>
    <property type="match status" value="1"/>
</dbReference>
<dbReference type="InterPro" id="IPR020476">
    <property type="entry name" value="Nudix_hydrolase"/>
</dbReference>
<dbReference type="CDD" id="cd03425">
    <property type="entry name" value="NUDIX_MutT_NudA_like"/>
    <property type="match status" value="1"/>
</dbReference>
<keyword evidence="6" id="KW-0227">DNA damage</keyword>
<dbReference type="PROSITE" id="PS51462">
    <property type="entry name" value="NUDIX"/>
    <property type="match status" value="1"/>
</dbReference>
<dbReference type="PRINTS" id="PR00502">
    <property type="entry name" value="NUDIXFAMILY"/>
</dbReference>
<dbReference type="GO" id="GO:0006260">
    <property type="term" value="P:DNA replication"/>
    <property type="evidence" value="ECO:0007669"/>
    <property type="project" value="UniProtKB-KW"/>
</dbReference>
<organism evidence="13 14">
    <name type="scientific">Paramicrobacterium agarici</name>
    <dbReference type="NCBI Taxonomy" id="630514"/>
    <lineage>
        <taxon>Bacteria</taxon>
        <taxon>Bacillati</taxon>
        <taxon>Actinomycetota</taxon>
        <taxon>Actinomycetes</taxon>
        <taxon>Micrococcales</taxon>
        <taxon>Microbacteriaceae</taxon>
        <taxon>Paramicrobacterium</taxon>
    </lineage>
</organism>
<dbReference type="Proteomes" id="UP000221369">
    <property type="component" value="Unassembled WGS sequence"/>
</dbReference>
<dbReference type="GO" id="GO:0035539">
    <property type="term" value="F:8-oxo-7,8-dihydrodeoxyguanosine triphosphate pyrophosphatase activity"/>
    <property type="evidence" value="ECO:0007669"/>
    <property type="project" value="UniProtKB-EC"/>
</dbReference>
<evidence type="ECO:0000256" key="10">
    <source>
        <dbReference type="ARBA" id="ARBA00035861"/>
    </source>
</evidence>
<comment type="cofactor">
    <cofactor evidence="1">
        <name>Mg(2+)</name>
        <dbReference type="ChEBI" id="CHEBI:18420"/>
    </cofactor>
</comment>
<dbReference type="RefSeq" id="WP_098406379.1">
    <property type="nucleotide sequence ID" value="NZ_PDJE01000001.1"/>
</dbReference>
<dbReference type="GO" id="GO:0044716">
    <property type="term" value="F:8-oxo-GDP phosphatase activity"/>
    <property type="evidence" value="ECO:0007669"/>
    <property type="project" value="TreeGrafter"/>
</dbReference>
<dbReference type="AlphaFoldDB" id="A0A2A9DTZ8"/>
<evidence type="ECO:0000256" key="3">
    <source>
        <dbReference type="ARBA" id="ARBA00022457"/>
    </source>
</evidence>
<keyword evidence="8" id="KW-0460">Magnesium</keyword>
<comment type="caution">
    <text evidence="13">The sequence shown here is derived from an EMBL/GenBank/DDBJ whole genome shotgun (WGS) entry which is preliminary data.</text>
</comment>
<gene>
    <name evidence="13" type="ORF">ATJ78_0766</name>
</gene>
<proteinExistence type="inferred from homology"/>
<reference evidence="13 14" key="1">
    <citation type="submission" date="2017-10" db="EMBL/GenBank/DDBJ databases">
        <title>Sequencing the genomes of 1000 actinobacteria strains.</title>
        <authorList>
            <person name="Klenk H.-P."/>
        </authorList>
    </citation>
    <scope>NUCLEOTIDE SEQUENCE [LARGE SCALE GENOMIC DNA]</scope>
    <source>
        <strain evidence="13 14">DSM 21798</strain>
    </source>
</reference>
<dbReference type="SUPFAM" id="SSF55811">
    <property type="entry name" value="Nudix"/>
    <property type="match status" value="1"/>
</dbReference>
<dbReference type="GO" id="GO:0008413">
    <property type="term" value="F:8-oxo-7,8-dihydroguanosine triphosphate pyrophosphatase activity"/>
    <property type="evidence" value="ECO:0007669"/>
    <property type="project" value="TreeGrafter"/>
</dbReference>
<protein>
    <recommendedName>
        <fullName evidence="11">8-oxo-dGTP diphosphatase</fullName>
        <ecNumber evidence="11">3.6.1.55</ecNumber>
    </recommendedName>
</protein>
<keyword evidence="4" id="KW-0235">DNA replication</keyword>